<name>A0A8H7ZUV1_9FUNG</name>
<reference evidence="2 3" key="1">
    <citation type="journal article" name="Sci. Rep.">
        <title>Genome-scale phylogenetic analyses confirm Olpidium as the closest living zoosporic fungus to the non-flagellated, terrestrial fungi.</title>
        <authorList>
            <person name="Chang Y."/>
            <person name="Rochon D."/>
            <person name="Sekimoto S."/>
            <person name="Wang Y."/>
            <person name="Chovatia M."/>
            <person name="Sandor L."/>
            <person name="Salamov A."/>
            <person name="Grigoriev I.V."/>
            <person name="Stajich J.E."/>
            <person name="Spatafora J.W."/>
        </authorList>
    </citation>
    <scope>NUCLEOTIDE SEQUENCE [LARGE SCALE GENOMIC DNA]</scope>
    <source>
        <strain evidence="2">S191</strain>
    </source>
</reference>
<accession>A0A8H7ZUV1</accession>
<protein>
    <submittedName>
        <fullName evidence="2">Uncharacterized protein</fullName>
    </submittedName>
</protein>
<dbReference type="EMBL" id="JAEFCI010006375">
    <property type="protein sequence ID" value="KAG5459730.1"/>
    <property type="molecule type" value="Genomic_DNA"/>
</dbReference>
<evidence type="ECO:0000313" key="2">
    <source>
        <dbReference type="EMBL" id="KAG5459730.1"/>
    </source>
</evidence>
<sequence length="211" mass="23189">MEPHEDLQACAVEDDASQASSCAPRAVQDKQHVHDAHVKFEDARSESMLDGLKTSAGQRSQAADASRQLQESTTVFGPSRNPSGEARENTSFTGAASMASLSATHAQPESPTSFRKQGKAEHQATVLVRPARWAAAAGWISQANRKLDRQNVSTSHGRDVKFRFAFCPVGRRRILGLHSPNDDSWFPRLCLVYKTERKNVQLGHGNRGARR</sequence>
<feature type="compositionally biased region" description="Polar residues" evidence="1">
    <location>
        <begin position="89"/>
        <end position="115"/>
    </location>
</feature>
<dbReference type="AlphaFoldDB" id="A0A8H7ZUV1"/>
<organism evidence="2 3">
    <name type="scientific">Olpidium bornovanus</name>
    <dbReference type="NCBI Taxonomy" id="278681"/>
    <lineage>
        <taxon>Eukaryota</taxon>
        <taxon>Fungi</taxon>
        <taxon>Fungi incertae sedis</taxon>
        <taxon>Olpidiomycota</taxon>
        <taxon>Olpidiomycotina</taxon>
        <taxon>Olpidiomycetes</taxon>
        <taxon>Olpidiales</taxon>
        <taxon>Olpidiaceae</taxon>
        <taxon>Olpidium</taxon>
    </lineage>
</organism>
<feature type="compositionally biased region" description="Basic and acidic residues" evidence="1">
    <location>
        <begin position="27"/>
        <end position="47"/>
    </location>
</feature>
<evidence type="ECO:0000256" key="1">
    <source>
        <dbReference type="SAM" id="MobiDB-lite"/>
    </source>
</evidence>
<keyword evidence="3" id="KW-1185">Reference proteome</keyword>
<feature type="region of interest" description="Disordered" evidence="1">
    <location>
        <begin position="1"/>
        <end position="123"/>
    </location>
</feature>
<gene>
    <name evidence="2" type="ORF">BJ554DRAFT_8316</name>
</gene>
<evidence type="ECO:0000313" key="3">
    <source>
        <dbReference type="Proteomes" id="UP000673691"/>
    </source>
</evidence>
<proteinExistence type="predicted"/>
<dbReference type="Proteomes" id="UP000673691">
    <property type="component" value="Unassembled WGS sequence"/>
</dbReference>
<comment type="caution">
    <text evidence="2">The sequence shown here is derived from an EMBL/GenBank/DDBJ whole genome shotgun (WGS) entry which is preliminary data.</text>
</comment>
<feature type="compositionally biased region" description="Polar residues" evidence="1">
    <location>
        <begin position="55"/>
        <end position="82"/>
    </location>
</feature>